<dbReference type="EMBL" id="JABEBT010000167">
    <property type="protein sequence ID" value="KAF7627127.1"/>
    <property type="molecule type" value="Genomic_DNA"/>
</dbReference>
<evidence type="ECO:0000313" key="1">
    <source>
        <dbReference type="EMBL" id="KAF7627127.1"/>
    </source>
</evidence>
<evidence type="ECO:0000313" key="2">
    <source>
        <dbReference type="Proteomes" id="UP000605970"/>
    </source>
</evidence>
<dbReference type="OrthoDB" id="5888891at2759"/>
<sequence>MLATSLFMRNSRERKEIKDLDALAQIRNFNSEFVNDNYKKKFIKELLEKAKDDFKYNWDNVKMVSFIYLINFNIK</sequence>
<gene>
    <name evidence="1" type="ORF">Mgra_00009593</name>
</gene>
<keyword evidence="2" id="KW-1185">Reference proteome</keyword>
<dbReference type="Proteomes" id="UP000605970">
    <property type="component" value="Unassembled WGS sequence"/>
</dbReference>
<reference evidence="1" key="1">
    <citation type="journal article" date="2020" name="Ecol. Evol.">
        <title>Genome structure and content of the rice root-knot nematode (Meloidogyne graminicola).</title>
        <authorList>
            <person name="Phan N.T."/>
            <person name="Danchin E.G.J."/>
            <person name="Klopp C."/>
            <person name="Perfus-Barbeoch L."/>
            <person name="Kozlowski D.K."/>
            <person name="Koutsovoulos G.D."/>
            <person name="Lopez-Roques C."/>
            <person name="Bouchez O."/>
            <person name="Zahm M."/>
            <person name="Besnard G."/>
            <person name="Bellafiore S."/>
        </authorList>
    </citation>
    <scope>NUCLEOTIDE SEQUENCE</scope>
    <source>
        <strain evidence="1">VN-18</strain>
    </source>
</reference>
<proteinExistence type="predicted"/>
<accession>A0A8S9Z8Z5</accession>
<name>A0A8S9Z8Z5_9BILA</name>
<comment type="caution">
    <text evidence="1">The sequence shown here is derived from an EMBL/GenBank/DDBJ whole genome shotgun (WGS) entry which is preliminary data.</text>
</comment>
<organism evidence="1 2">
    <name type="scientific">Meloidogyne graminicola</name>
    <dbReference type="NCBI Taxonomy" id="189291"/>
    <lineage>
        <taxon>Eukaryota</taxon>
        <taxon>Metazoa</taxon>
        <taxon>Ecdysozoa</taxon>
        <taxon>Nematoda</taxon>
        <taxon>Chromadorea</taxon>
        <taxon>Rhabditida</taxon>
        <taxon>Tylenchina</taxon>
        <taxon>Tylenchomorpha</taxon>
        <taxon>Tylenchoidea</taxon>
        <taxon>Meloidogynidae</taxon>
        <taxon>Meloidogyninae</taxon>
        <taxon>Meloidogyne</taxon>
    </lineage>
</organism>
<dbReference type="AlphaFoldDB" id="A0A8S9Z8Z5"/>
<protein>
    <submittedName>
        <fullName evidence="1">Uncharacterized protein</fullName>
    </submittedName>
</protein>